<proteinExistence type="predicted"/>
<evidence type="ECO:0008006" key="2">
    <source>
        <dbReference type="Google" id="ProtNLM"/>
    </source>
</evidence>
<dbReference type="Pfam" id="PF12686">
    <property type="entry name" value="DUF3800"/>
    <property type="match status" value="1"/>
</dbReference>
<evidence type="ECO:0000313" key="1">
    <source>
        <dbReference type="EMBL" id="EKD25442.1"/>
    </source>
</evidence>
<gene>
    <name evidence="1" type="ORF">ACD_80C00056G0004</name>
</gene>
<dbReference type="EMBL" id="AMFJ01036063">
    <property type="protein sequence ID" value="EKD25442.1"/>
    <property type="molecule type" value="Genomic_DNA"/>
</dbReference>
<protein>
    <recommendedName>
        <fullName evidence="2">DUF3800 domain-containing protein</fullName>
    </recommendedName>
</protein>
<dbReference type="AlphaFoldDB" id="K1XJR9"/>
<accession>K1XJR9</accession>
<name>K1XJR9_9BACT</name>
<sequence length="235" mass="27508">MSNAYNIYCDESCHLEKDGQKVMVLGAVWCSADKVKEISQRINEIKIRNGMTKQFEIKWTKVSPGGLQLYTDIVNYFFDDDDLHFRAVVADKTILDHQAHSQTHDEWYYKMYYQLLKSIVSPEKQYNIYLDFKDTLGVAKVNKLQKVLSNSKLDFDRQIFQHFQEVRSHESILIQLSDLLIGSISFKARNLNKSPGKKALVDTIKNRSGYTLNKTTLYQENKFNLFFWDGNQHGW</sequence>
<reference evidence="1" key="1">
    <citation type="journal article" date="2012" name="Science">
        <title>Fermentation, hydrogen, and sulfur metabolism in multiple uncultivated bacterial phyla.</title>
        <authorList>
            <person name="Wrighton K.C."/>
            <person name="Thomas B.C."/>
            <person name="Sharon I."/>
            <person name="Miller C.S."/>
            <person name="Castelle C.J."/>
            <person name="VerBerkmoes N.C."/>
            <person name="Wilkins M.J."/>
            <person name="Hettich R.L."/>
            <person name="Lipton M.S."/>
            <person name="Williams K.H."/>
            <person name="Long P.E."/>
            <person name="Banfield J.F."/>
        </authorList>
    </citation>
    <scope>NUCLEOTIDE SEQUENCE [LARGE SCALE GENOMIC DNA]</scope>
</reference>
<dbReference type="InterPro" id="IPR024524">
    <property type="entry name" value="DUF3800"/>
</dbReference>
<organism evidence="1">
    <name type="scientific">uncultured bacterium</name>
    <name type="common">gcode 4</name>
    <dbReference type="NCBI Taxonomy" id="1234023"/>
    <lineage>
        <taxon>Bacteria</taxon>
        <taxon>environmental samples</taxon>
    </lineage>
</organism>
<comment type="caution">
    <text evidence="1">The sequence shown here is derived from an EMBL/GenBank/DDBJ whole genome shotgun (WGS) entry which is preliminary data.</text>
</comment>